<reference evidence="1 2" key="1">
    <citation type="submission" date="2024-04" db="EMBL/GenBank/DDBJ databases">
        <title>Human intestinal bacterial collection.</title>
        <authorList>
            <person name="Pauvert C."/>
            <person name="Hitch T.C.A."/>
            <person name="Clavel T."/>
        </authorList>
    </citation>
    <scope>NUCLEOTIDE SEQUENCE [LARGE SCALE GENOMIC DNA]</scope>
    <source>
        <strain evidence="1 2">CLA-AA-H145</strain>
    </source>
</reference>
<accession>A0ABV1FTK8</accession>
<name>A0ABV1FTK8_9BACT</name>
<organism evidence="1 2">
    <name type="scientific">Hallella faecis</name>
    <dbReference type="NCBI Taxonomy" id="2841596"/>
    <lineage>
        <taxon>Bacteria</taxon>
        <taxon>Pseudomonadati</taxon>
        <taxon>Bacteroidota</taxon>
        <taxon>Bacteroidia</taxon>
        <taxon>Bacteroidales</taxon>
        <taxon>Prevotellaceae</taxon>
        <taxon>Hallella</taxon>
    </lineage>
</organism>
<protein>
    <submittedName>
        <fullName evidence="1">Uncharacterized protein</fullName>
    </submittedName>
</protein>
<evidence type="ECO:0000313" key="1">
    <source>
        <dbReference type="EMBL" id="MEQ2487732.1"/>
    </source>
</evidence>
<sequence length="71" mass="7535">MGIGTIYHIGAATFHLAYGNVPMALAEGGAAIKSYAMGELLSPITEPLKDYFFDGVEATCNPDIVDNIPFL</sequence>
<dbReference type="RefSeq" id="WP_215760805.1">
    <property type="nucleotide sequence ID" value="NZ_JAHKBE010000076.1"/>
</dbReference>
<keyword evidence="2" id="KW-1185">Reference proteome</keyword>
<dbReference type="Proteomes" id="UP001487296">
    <property type="component" value="Unassembled WGS sequence"/>
</dbReference>
<evidence type="ECO:0000313" key="2">
    <source>
        <dbReference type="Proteomes" id="UP001487296"/>
    </source>
</evidence>
<gene>
    <name evidence="1" type="ORF">AAAT34_11865</name>
</gene>
<comment type="caution">
    <text evidence="1">The sequence shown here is derived from an EMBL/GenBank/DDBJ whole genome shotgun (WGS) entry which is preliminary data.</text>
</comment>
<dbReference type="EMBL" id="JBBNFP010000073">
    <property type="protein sequence ID" value="MEQ2487732.1"/>
    <property type="molecule type" value="Genomic_DNA"/>
</dbReference>
<proteinExistence type="predicted"/>